<evidence type="ECO:0000313" key="3">
    <source>
        <dbReference type="Proteomes" id="UP000664658"/>
    </source>
</evidence>
<accession>A0A8I2B4N7</accession>
<feature type="non-terminal residue" evidence="2">
    <location>
        <position position="1"/>
    </location>
</feature>
<dbReference type="AlphaFoldDB" id="A0A8I2B4N7"/>
<feature type="compositionally biased region" description="Basic and acidic residues" evidence="1">
    <location>
        <begin position="125"/>
        <end position="147"/>
    </location>
</feature>
<evidence type="ECO:0000313" key="2">
    <source>
        <dbReference type="EMBL" id="MBO1109916.1"/>
    </source>
</evidence>
<sequence length="159" mass="17626">THKRIKAHYNALGQQIPVPPEIGEADLKPRSSQGEGLLGKIGLRPMIETPLGVADRLNAKFAKAFKVVAEKASESDSQRGEAVKARAALADTQKRLQALQEPFKGLSKEQVAEVLKQAVAMQQDNQRRQQEQDLARKLEAEIRRKMAPEQGPKPRGFSR</sequence>
<reference evidence="2" key="1">
    <citation type="submission" date="2021-03" db="EMBL/GenBank/DDBJ databases">
        <title>Plesiomonas shigelloides zfcc0051, isolated from zebrafish feces.</title>
        <authorList>
            <person name="Vanderhoek Z."/>
            <person name="Gaulke C."/>
        </authorList>
    </citation>
    <scope>NUCLEOTIDE SEQUENCE</scope>
    <source>
        <strain evidence="2">Zfcc0051</strain>
    </source>
</reference>
<comment type="caution">
    <text evidence="2">The sequence shown here is derived from an EMBL/GenBank/DDBJ whole genome shotgun (WGS) entry which is preliminary data.</text>
</comment>
<protein>
    <submittedName>
        <fullName evidence="2">Plasmid recombination enzyme</fullName>
    </submittedName>
</protein>
<gene>
    <name evidence="2" type="ORF">J2R62_17275</name>
</gene>
<name>A0A8I2B4N7_PLESH</name>
<dbReference type="EMBL" id="JAFNAA010000073">
    <property type="protein sequence ID" value="MBO1109916.1"/>
    <property type="molecule type" value="Genomic_DNA"/>
</dbReference>
<evidence type="ECO:0000256" key="1">
    <source>
        <dbReference type="SAM" id="MobiDB-lite"/>
    </source>
</evidence>
<organism evidence="2 3">
    <name type="scientific">Plesiomonas shigelloides</name>
    <name type="common">Aeromonas shigelloides</name>
    <dbReference type="NCBI Taxonomy" id="703"/>
    <lineage>
        <taxon>Bacteria</taxon>
        <taxon>Pseudomonadati</taxon>
        <taxon>Pseudomonadota</taxon>
        <taxon>Gammaproteobacteria</taxon>
        <taxon>Enterobacterales</taxon>
        <taxon>Enterobacteriaceae</taxon>
        <taxon>Plesiomonas</taxon>
    </lineage>
</organism>
<proteinExistence type="predicted"/>
<dbReference type="Proteomes" id="UP000664658">
    <property type="component" value="Unassembled WGS sequence"/>
</dbReference>
<feature type="region of interest" description="Disordered" evidence="1">
    <location>
        <begin position="121"/>
        <end position="159"/>
    </location>
</feature>